<keyword evidence="1" id="KW-0812">Transmembrane</keyword>
<protein>
    <submittedName>
        <fullName evidence="3">Uncharacterized protein</fullName>
    </submittedName>
</protein>
<dbReference type="AlphaFoldDB" id="A0A6M3L6Z7"/>
<evidence type="ECO:0000313" key="3">
    <source>
        <dbReference type="EMBL" id="QJA89592.1"/>
    </source>
</evidence>
<name>A0A6M3L6Z7_9ZZZZ</name>
<gene>
    <name evidence="2" type="ORF">MM415A02158_0007</name>
    <name evidence="3" type="ORF">MM415B02527_0016</name>
</gene>
<organism evidence="3">
    <name type="scientific">viral metagenome</name>
    <dbReference type="NCBI Taxonomy" id="1070528"/>
    <lineage>
        <taxon>unclassified sequences</taxon>
        <taxon>metagenomes</taxon>
        <taxon>organismal metagenomes</taxon>
    </lineage>
</organism>
<keyword evidence="1" id="KW-1133">Transmembrane helix</keyword>
<proteinExistence type="predicted"/>
<evidence type="ECO:0000313" key="2">
    <source>
        <dbReference type="EMBL" id="QJA73924.1"/>
    </source>
</evidence>
<dbReference type="EMBL" id="MT142062">
    <property type="protein sequence ID" value="QJA73924.1"/>
    <property type="molecule type" value="Genomic_DNA"/>
</dbReference>
<evidence type="ECO:0000256" key="1">
    <source>
        <dbReference type="SAM" id="Phobius"/>
    </source>
</evidence>
<feature type="transmembrane region" description="Helical" evidence="1">
    <location>
        <begin position="71"/>
        <end position="93"/>
    </location>
</feature>
<dbReference type="EMBL" id="MT142855">
    <property type="protein sequence ID" value="QJA89592.1"/>
    <property type="molecule type" value="Genomic_DNA"/>
</dbReference>
<accession>A0A6M3L6Z7</accession>
<reference evidence="3" key="1">
    <citation type="submission" date="2020-03" db="EMBL/GenBank/DDBJ databases">
        <title>The deep terrestrial virosphere.</title>
        <authorList>
            <person name="Holmfeldt K."/>
            <person name="Nilsson E."/>
            <person name="Simone D."/>
            <person name="Lopez-Fernandez M."/>
            <person name="Wu X."/>
            <person name="de Brujin I."/>
            <person name="Lundin D."/>
            <person name="Andersson A."/>
            <person name="Bertilsson S."/>
            <person name="Dopson M."/>
        </authorList>
    </citation>
    <scope>NUCLEOTIDE SEQUENCE</scope>
    <source>
        <strain evidence="2">MM415A02158</strain>
        <strain evidence="3">MM415B02527</strain>
    </source>
</reference>
<feature type="transmembrane region" description="Helical" evidence="1">
    <location>
        <begin position="99"/>
        <end position="117"/>
    </location>
</feature>
<sequence>MLDELRTDNIIKEPEVHRYCGKCNSTKIEQIGNELICPDCGYKVELNGKKECKVYWWDRAWVWLDGKKTKIGLYVAGAGALSVCVGMIVFPPLIPLGKAIGYIGTATFGGGLVHKFFKGKIKYSNGEAKELGQLITETLTVFYGWIQFITHLKKKGGE</sequence>
<keyword evidence="1" id="KW-0472">Membrane</keyword>